<evidence type="ECO:0000313" key="2">
    <source>
        <dbReference type="EMBL" id="KAK7447320.1"/>
    </source>
</evidence>
<feature type="region of interest" description="Disordered" evidence="1">
    <location>
        <begin position="509"/>
        <end position="763"/>
    </location>
</feature>
<organism evidence="2 3">
    <name type="scientific">Batillaria attramentaria</name>
    <dbReference type="NCBI Taxonomy" id="370345"/>
    <lineage>
        <taxon>Eukaryota</taxon>
        <taxon>Metazoa</taxon>
        <taxon>Spiralia</taxon>
        <taxon>Lophotrochozoa</taxon>
        <taxon>Mollusca</taxon>
        <taxon>Gastropoda</taxon>
        <taxon>Caenogastropoda</taxon>
        <taxon>Sorbeoconcha</taxon>
        <taxon>Cerithioidea</taxon>
        <taxon>Batillariidae</taxon>
        <taxon>Batillaria</taxon>
    </lineage>
</organism>
<proteinExistence type="predicted"/>
<comment type="caution">
    <text evidence="2">The sequence shown here is derived from an EMBL/GenBank/DDBJ whole genome shotgun (WGS) entry which is preliminary data.</text>
</comment>
<feature type="non-terminal residue" evidence="2">
    <location>
        <position position="1"/>
    </location>
</feature>
<sequence>LCIVRWVPPDASSVATVCGLTSVTEWDGSNQTSVTETEESPREGVDDEMTFKQKMNALQRFLNHGMSRFSIDTWHHALSDLFYSYQQAHFDDGRLDGQALTKVTSVSHLRALSRDVILHREGGSMRETDAHGLKYLENFLAAVQCLKEAKACVDSVFQYMYYNYYDPDADKSKESSSVHSAKTRRHAAENENHVMTATDVRDLQLDASSFGILTLEQMTGSTQHKLRRTVSDMKEIMSRWDHLQTEDEIHLDDLDPESQQDLLMLHGTASFEQVLRLLPDIFAKYYKCLELAKQWWVLAHEIYPELPMGRQPTPDIISPQDSEGGSEGRSESRSEDAVTDSRQSPVNQMSEHNAPSTEELEAVLEEIQKKEELLQSLQDELDMLDERERHFESLVETYENVTAQLENKIREKKELATARERQTQLGMGESFQEGGADNRSSGRHRRESADSSQSLDAQIEKSEREIQLLQFQQALLLQDYMIQLEVRPSLIRFTEDLKLRIQDAHQGLTEHKTEKSRLENLAQNADASEKREDDAKTVSMTDRSSPRDDLNEDESPPPPPAKKPTNSKSTERKLELSRLQARPRKEDTSGSDVISSEGAAPVAASPVKEAKRRVSLPQGRKEVQERTKAGDTHSNTNLDPPSKGAPSRPPKEASGTAGKPPRVQPLSTSVAPAKQANHNTAAEAGKHQEQPEPLFQRRARRKQAAASSTLTGGKTAEKTSDSDKLGQQTKKELGTPAPKPKAQTTGVRDKDKAAQPNGDVGTT</sequence>
<feature type="compositionally biased region" description="Basic and acidic residues" evidence="1">
    <location>
        <begin position="715"/>
        <end position="733"/>
    </location>
</feature>
<feature type="compositionally biased region" description="Polar residues" evidence="1">
    <location>
        <begin position="340"/>
        <end position="356"/>
    </location>
</feature>
<feature type="compositionally biased region" description="Basic and acidic residues" evidence="1">
    <location>
        <begin position="509"/>
        <end position="518"/>
    </location>
</feature>
<dbReference type="AlphaFoldDB" id="A0ABD0J0Z3"/>
<feature type="region of interest" description="Disordered" evidence="1">
    <location>
        <begin position="308"/>
        <end position="358"/>
    </location>
</feature>
<feature type="non-terminal residue" evidence="2">
    <location>
        <position position="763"/>
    </location>
</feature>
<feature type="compositionally biased region" description="Polar residues" evidence="1">
    <location>
        <begin position="665"/>
        <end position="680"/>
    </location>
</feature>
<accession>A0ABD0J0Z3</accession>
<feature type="region of interest" description="Disordered" evidence="1">
    <location>
        <begin position="417"/>
        <end position="458"/>
    </location>
</feature>
<name>A0ABD0J0Z3_9CAEN</name>
<evidence type="ECO:0000313" key="3">
    <source>
        <dbReference type="Proteomes" id="UP001519460"/>
    </source>
</evidence>
<gene>
    <name evidence="2" type="ORF">BaRGS_00040205</name>
</gene>
<feature type="compositionally biased region" description="Basic and acidic residues" evidence="1">
    <location>
        <begin position="527"/>
        <end position="536"/>
    </location>
</feature>
<dbReference type="Proteomes" id="UP001519460">
    <property type="component" value="Unassembled WGS sequence"/>
</dbReference>
<evidence type="ECO:0000256" key="1">
    <source>
        <dbReference type="SAM" id="MobiDB-lite"/>
    </source>
</evidence>
<reference evidence="2 3" key="1">
    <citation type="journal article" date="2023" name="Sci. Data">
        <title>Genome assembly of the Korean intertidal mud-creeper Batillaria attramentaria.</title>
        <authorList>
            <person name="Patra A.K."/>
            <person name="Ho P.T."/>
            <person name="Jun S."/>
            <person name="Lee S.J."/>
            <person name="Kim Y."/>
            <person name="Won Y.J."/>
        </authorList>
    </citation>
    <scope>NUCLEOTIDE SEQUENCE [LARGE SCALE GENOMIC DNA]</scope>
    <source>
        <strain evidence="2">Wonlab-2016</strain>
    </source>
</reference>
<protein>
    <submittedName>
        <fullName evidence="2">Uncharacterized protein</fullName>
    </submittedName>
</protein>
<keyword evidence="3" id="KW-1185">Reference proteome</keyword>
<feature type="compositionally biased region" description="Basic and acidic residues" evidence="1">
    <location>
        <begin position="619"/>
        <end position="631"/>
    </location>
</feature>
<dbReference type="EMBL" id="JACVVK020000773">
    <property type="protein sequence ID" value="KAK7447320.1"/>
    <property type="molecule type" value="Genomic_DNA"/>
</dbReference>
<feature type="compositionally biased region" description="Basic and acidic residues" evidence="1">
    <location>
        <begin position="326"/>
        <end position="336"/>
    </location>
</feature>